<comment type="caution">
    <text evidence="1">The sequence shown here is derived from an EMBL/GenBank/DDBJ whole genome shotgun (WGS) entry which is preliminary data.</text>
</comment>
<dbReference type="SUPFAM" id="SSF56281">
    <property type="entry name" value="Metallo-hydrolase/oxidoreductase"/>
    <property type="match status" value="1"/>
</dbReference>
<evidence type="ECO:0000313" key="1">
    <source>
        <dbReference type="EMBL" id="GAF71389.1"/>
    </source>
</evidence>
<dbReference type="PANTHER" id="PTHR30619">
    <property type="entry name" value="DNA INTERNALIZATION/COMPETENCE PROTEIN COMEC/REC2"/>
    <property type="match status" value="1"/>
</dbReference>
<reference evidence="1" key="1">
    <citation type="journal article" date="2014" name="Front. Microbiol.">
        <title>High frequency of phylogenetically diverse reductive dehalogenase-homologous genes in deep subseafloor sedimentary metagenomes.</title>
        <authorList>
            <person name="Kawai M."/>
            <person name="Futagami T."/>
            <person name="Toyoda A."/>
            <person name="Takaki Y."/>
            <person name="Nishi S."/>
            <person name="Hori S."/>
            <person name="Arai W."/>
            <person name="Tsubouchi T."/>
            <person name="Morono Y."/>
            <person name="Uchiyama I."/>
            <person name="Ito T."/>
            <person name="Fujiyama A."/>
            <person name="Inagaki F."/>
            <person name="Takami H."/>
        </authorList>
    </citation>
    <scope>NUCLEOTIDE SEQUENCE</scope>
    <source>
        <strain evidence="1">Expedition CK06-06</strain>
    </source>
</reference>
<dbReference type="PANTHER" id="PTHR30619:SF1">
    <property type="entry name" value="RECOMBINATION PROTEIN 2"/>
    <property type="match status" value="1"/>
</dbReference>
<dbReference type="AlphaFoldDB" id="X0RRB4"/>
<dbReference type="InterPro" id="IPR036866">
    <property type="entry name" value="RibonucZ/Hydroxyglut_hydro"/>
</dbReference>
<organism evidence="1">
    <name type="scientific">marine sediment metagenome</name>
    <dbReference type="NCBI Taxonomy" id="412755"/>
    <lineage>
        <taxon>unclassified sequences</taxon>
        <taxon>metagenomes</taxon>
        <taxon>ecological metagenomes</taxon>
    </lineage>
</organism>
<name>X0RRB4_9ZZZZ</name>
<gene>
    <name evidence="1" type="ORF">S01H1_15193</name>
</gene>
<feature type="non-terminal residue" evidence="1">
    <location>
        <position position="1"/>
    </location>
</feature>
<dbReference type="InterPro" id="IPR052159">
    <property type="entry name" value="Competence_DNA_uptake"/>
</dbReference>
<protein>
    <recommendedName>
        <fullName evidence="2">Metallo-beta-lactamase domain-containing protein</fullName>
    </recommendedName>
</protein>
<dbReference type="Gene3D" id="3.60.15.10">
    <property type="entry name" value="Ribonuclease Z/Hydroxyacylglutathione hydrolase-like"/>
    <property type="match status" value="1"/>
</dbReference>
<evidence type="ECO:0008006" key="2">
    <source>
        <dbReference type="Google" id="ProtNLM"/>
    </source>
</evidence>
<accession>X0RRB4</accession>
<dbReference type="EMBL" id="BARS01007931">
    <property type="protein sequence ID" value="GAF71389.1"/>
    <property type="molecule type" value="Genomic_DNA"/>
</dbReference>
<proteinExistence type="predicted"/>
<sequence>GRVSFLFAADIREEVEFELIGQRANLKSTVLKVAHHGSETSTTQQFLAAVDPAVAVISVGAGNPFGHPSPEVVERLIDRLGEDNVYRTDEDGTIEFITDGERLWMGADS</sequence>